<evidence type="ECO:0000313" key="3">
    <source>
        <dbReference type="Proteomes" id="UP001160334"/>
    </source>
</evidence>
<keyword evidence="1" id="KW-1133">Transmembrane helix</keyword>
<gene>
    <name evidence="2" type="ORF">M2280_000695</name>
</gene>
<name>A0ABT6M6T4_9NOCA</name>
<comment type="caution">
    <text evidence="2">The sequence shown here is derived from an EMBL/GenBank/DDBJ whole genome shotgun (WGS) entry which is preliminary data.</text>
</comment>
<keyword evidence="1" id="KW-0472">Membrane</keyword>
<keyword evidence="1" id="KW-0812">Transmembrane</keyword>
<reference evidence="2 3" key="1">
    <citation type="submission" date="2023-04" db="EMBL/GenBank/DDBJ databases">
        <title>Forest soil microbial communities from Buena Vista Peninsula, Colon Province, Panama.</title>
        <authorList>
            <person name="Bouskill N."/>
        </authorList>
    </citation>
    <scope>NUCLEOTIDE SEQUENCE [LARGE SCALE GENOMIC DNA]</scope>
    <source>
        <strain evidence="2 3">CFH S0262</strain>
    </source>
</reference>
<dbReference type="EMBL" id="JARXVC010000002">
    <property type="protein sequence ID" value="MDH6279486.1"/>
    <property type="molecule type" value="Genomic_DNA"/>
</dbReference>
<accession>A0ABT6M6T4</accession>
<dbReference type="RefSeq" id="WP_280758888.1">
    <property type="nucleotide sequence ID" value="NZ_JARXVC010000002.1"/>
</dbReference>
<dbReference type="Proteomes" id="UP001160334">
    <property type="component" value="Unassembled WGS sequence"/>
</dbReference>
<proteinExistence type="predicted"/>
<evidence type="ECO:0000256" key="1">
    <source>
        <dbReference type="SAM" id="Phobius"/>
    </source>
</evidence>
<evidence type="ECO:0000313" key="2">
    <source>
        <dbReference type="EMBL" id="MDH6279486.1"/>
    </source>
</evidence>
<protein>
    <submittedName>
        <fullName evidence="2">Uncharacterized protein</fullName>
    </submittedName>
</protein>
<sequence>MNHAGTYDFAPETAPLDDRILGTVEEFRCDCRSAAWDRTVTFFWAVSIGATIGTVAWWGVVSVG</sequence>
<feature type="transmembrane region" description="Helical" evidence="1">
    <location>
        <begin position="42"/>
        <end position="60"/>
    </location>
</feature>
<keyword evidence="3" id="KW-1185">Reference proteome</keyword>
<organism evidence="2 3">
    <name type="scientific">Prescottella agglutinans</name>
    <dbReference type="NCBI Taxonomy" id="1644129"/>
    <lineage>
        <taxon>Bacteria</taxon>
        <taxon>Bacillati</taxon>
        <taxon>Actinomycetota</taxon>
        <taxon>Actinomycetes</taxon>
        <taxon>Mycobacteriales</taxon>
        <taxon>Nocardiaceae</taxon>
        <taxon>Prescottella</taxon>
    </lineage>
</organism>